<dbReference type="EMBL" id="JARJCM010000179">
    <property type="protein sequence ID" value="KAJ7023899.1"/>
    <property type="molecule type" value="Genomic_DNA"/>
</dbReference>
<evidence type="ECO:0000313" key="1">
    <source>
        <dbReference type="EMBL" id="KAJ7023899.1"/>
    </source>
</evidence>
<keyword evidence="2" id="KW-1185">Reference proteome</keyword>
<evidence type="ECO:0000313" key="2">
    <source>
        <dbReference type="Proteomes" id="UP001218188"/>
    </source>
</evidence>
<sequence length="376" mass="41985">MPSVFSTGFVRWVNQRFAQFNAHHRALERLDKLHFRFDTDELEAVIMDSRNIRTFCDFNVFLFTEAELPVITPAFYNHFAQLMNKYDNSGFGWAYVENGVIIWDDAAGLKPADPESFCVLDHELADNFLGRDEVAVSHEYKENAERLIEQERNRGLRFYNQRRDRRAARDNASAVKVDSKSTLEAFAQRRKALEDAAAAKKQAGDAVVKPGAVITPGAGTSSGPSTGAAAVSSSVKSIAITLTSLLDRPPNTPSIHSTLQPNVESFRGFRKTVLAIPQFGRAIALPRLAWITSSAPPQFLQWTGFLLMSPLLVQQVERTNEPHELCNSHRGRSQMCAPIFLAETSASPGLSDRMPIVLAVSIDFLLFNLLRLDFRV</sequence>
<dbReference type="Proteomes" id="UP001218188">
    <property type="component" value="Unassembled WGS sequence"/>
</dbReference>
<proteinExistence type="predicted"/>
<comment type="caution">
    <text evidence="1">The sequence shown here is derived from an EMBL/GenBank/DDBJ whole genome shotgun (WGS) entry which is preliminary data.</text>
</comment>
<gene>
    <name evidence="1" type="ORF">C8F04DRAFT_1303657</name>
</gene>
<protein>
    <submittedName>
        <fullName evidence="1">Uncharacterized protein</fullName>
    </submittedName>
</protein>
<name>A0AAD6S9S6_9AGAR</name>
<dbReference type="AlphaFoldDB" id="A0AAD6S9S6"/>
<reference evidence="1" key="1">
    <citation type="submission" date="2023-03" db="EMBL/GenBank/DDBJ databases">
        <title>Massive genome expansion in bonnet fungi (Mycena s.s.) driven by repeated elements and novel gene families across ecological guilds.</title>
        <authorList>
            <consortium name="Lawrence Berkeley National Laboratory"/>
            <person name="Harder C.B."/>
            <person name="Miyauchi S."/>
            <person name="Viragh M."/>
            <person name="Kuo A."/>
            <person name="Thoen E."/>
            <person name="Andreopoulos B."/>
            <person name="Lu D."/>
            <person name="Skrede I."/>
            <person name="Drula E."/>
            <person name="Henrissat B."/>
            <person name="Morin E."/>
            <person name="Kohler A."/>
            <person name="Barry K."/>
            <person name="LaButti K."/>
            <person name="Morin E."/>
            <person name="Salamov A."/>
            <person name="Lipzen A."/>
            <person name="Mereny Z."/>
            <person name="Hegedus B."/>
            <person name="Baldrian P."/>
            <person name="Stursova M."/>
            <person name="Weitz H."/>
            <person name="Taylor A."/>
            <person name="Grigoriev I.V."/>
            <person name="Nagy L.G."/>
            <person name="Martin F."/>
            <person name="Kauserud H."/>
        </authorList>
    </citation>
    <scope>NUCLEOTIDE SEQUENCE</scope>
    <source>
        <strain evidence="1">CBHHK200</strain>
    </source>
</reference>
<organism evidence="1 2">
    <name type="scientific">Mycena alexandri</name>
    <dbReference type="NCBI Taxonomy" id="1745969"/>
    <lineage>
        <taxon>Eukaryota</taxon>
        <taxon>Fungi</taxon>
        <taxon>Dikarya</taxon>
        <taxon>Basidiomycota</taxon>
        <taxon>Agaricomycotina</taxon>
        <taxon>Agaricomycetes</taxon>
        <taxon>Agaricomycetidae</taxon>
        <taxon>Agaricales</taxon>
        <taxon>Marasmiineae</taxon>
        <taxon>Mycenaceae</taxon>
        <taxon>Mycena</taxon>
    </lineage>
</organism>
<accession>A0AAD6S9S6</accession>